<proteinExistence type="predicted"/>
<organismHost>
    <name type="scientific">Ornithodoros moubata</name>
    <name type="common">Soft tick</name>
    <name type="synonym">Argasid tick</name>
    <dbReference type="NCBI Taxonomy" id="6938"/>
</organismHost>
<sequence length="103" mass="12049">MVHGSDSIKFSIHWMASYFSFQPGVSEKKIAYRCKVRQNLGPQCNIYNFLKNLIPYRGIYFFSLENFFALLEGLRHNVKCFSFSMYFSVIPTSICVMVLNVIR</sequence>
<protein>
    <submittedName>
        <fullName evidence="2">Homologue of woodchuck and ground squirrel hepatitis virus DNA polymerase</fullName>
    </submittedName>
</protein>
<organismHost>
    <name type="scientific">Phacochoerus aethiopicus</name>
    <name type="common">Warthog</name>
    <dbReference type="NCBI Taxonomy" id="85517"/>
</organismHost>
<keyword evidence="1" id="KW-0472">Membrane</keyword>
<organismHost>
    <name type="scientific">Potamochoerus larvatus</name>
    <name type="common">Bushpig</name>
    <dbReference type="NCBI Taxonomy" id="273792"/>
</organismHost>
<keyword evidence="1" id="KW-1133">Transmembrane helix</keyword>
<reference evidence="2" key="1">
    <citation type="submission" date="2001-11" db="EMBL/GenBank/DDBJ databases">
        <title>Nucleotide sequence and analysis of 16.25 kilobase pairs of the African swine fever virus genome that span the central variable region.</title>
        <authorList>
            <person name="Roberts P.C."/>
            <person name="Lu Z."/>
            <person name="Rock D.L."/>
        </authorList>
    </citation>
    <scope>NUCLEOTIDE SEQUENCE</scope>
    <source>
        <strain evidence="2">Malawi Lil-20/1</strain>
    </source>
</reference>
<feature type="transmembrane region" description="Helical" evidence="1">
    <location>
        <begin position="83"/>
        <end position="102"/>
    </location>
</feature>
<organismHost>
    <name type="scientific">Sus scrofa</name>
    <name type="common">Pig</name>
    <dbReference type="NCBI Taxonomy" id="9823"/>
</organismHost>
<keyword evidence="1" id="KW-0812">Transmembrane</keyword>
<dbReference type="EMBL" id="L00966">
    <property type="protein sequence ID" value="AAL31325.1"/>
    <property type="molecule type" value="Genomic_DNA"/>
</dbReference>
<organism evidence="2">
    <name type="scientific">African swine fever virus</name>
    <name type="common">ASFV</name>
    <dbReference type="NCBI Taxonomy" id="10497"/>
    <lineage>
        <taxon>Viruses</taxon>
        <taxon>Varidnaviria</taxon>
        <taxon>Bamfordvirae</taxon>
        <taxon>Nucleocytoviricota</taxon>
        <taxon>Pokkesviricetes</taxon>
        <taxon>Asfuvirales</taxon>
        <taxon>Asfarviridae</taxon>
        <taxon>Asfivirus</taxon>
        <taxon>Asfivirus haemorrhagiae</taxon>
    </lineage>
</organism>
<name>Q8V9T8_ASF</name>
<organismHost>
    <name type="scientific">Ornithodoros</name>
    <name type="common">relapsing fever ticks</name>
    <dbReference type="NCBI Taxonomy" id="6937"/>
</organismHost>
<organismHost>
    <name type="scientific">Phacochoerus africanus</name>
    <name type="common">Warthog</name>
    <dbReference type="NCBI Taxonomy" id="41426"/>
</organismHost>
<evidence type="ECO:0000256" key="1">
    <source>
        <dbReference type="SAM" id="Phobius"/>
    </source>
</evidence>
<accession>Q8V9T8</accession>
<evidence type="ECO:0000313" key="2">
    <source>
        <dbReference type="EMBL" id="AAL31325.1"/>
    </source>
</evidence>
<gene>
    <name evidence="2" type="primary">L09HR</name>
</gene>